<evidence type="ECO:0000259" key="2">
    <source>
        <dbReference type="Pfam" id="PF12146"/>
    </source>
</evidence>
<dbReference type="Gene3D" id="3.40.50.1820">
    <property type="entry name" value="alpha/beta hydrolase"/>
    <property type="match status" value="1"/>
</dbReference>
<evidence type="ECO:0000256" key="1">
    <source>
        <dbReference type="SAM" id="SignalP"/>
    </source>
</evidence>
<keyword evidence="4" id="KW-1185">Reference proteome</keyword>
<feature type="domain" description="Serine aminopeptidase S33" evidence="2">
    <location>
        <begin position="83"/>
        <end position="168"/>
    </location>
</feature>
<dbReference type="GO" id="GO:0016787">
    <property type="term" value="F:hydrolase activity"/>
    <property type="evidence" value="ECO:0007669"/>
    <property type="project" value="UniProtKB-KW"/>
</dbReference>
<evidence type="ECO:0000313" key="3">
    <source>
        <dbReference type="EMBL" id="GAA4505279.1"/>
    </source>
</evidence>
<dbReference type="InterPro" id="IPR022742">
    <property type="entry name" value="Hydrolase_4"/>
</dbReference>
<keyword evidence="3" id="KW-0378">Hydrolase</keyword>
<dbReference type="Pfam" id="PF12146">
    <property type="entry name" value="Hydrolase_4"/>
    <property type="match status" value="1"/>
</dbReference>
<sequence length="280" mass="30089">MRLVLLALLVLQSVAAFAIKPVATYWARPDTLGLKYQSLTLTTPDRMHLAAWLIEPTAAAPSQHTTIVVAGGDAGNMSGNIFTAATLAGAGYRVLLFDYRGFGHSDAFAINQDYLYYPEFATDTRAALAEARRRSPGQRVGLMGFSMGSLVGSEAAATTRCDFFVTVAYVASIQHVVTYYQRVRPERPTILPADAATYGRVAPKVNCPWLFIGGTEDQATTLADTLVVAQAAKRRQRRVVLPIPGNHPQSMGAFVEDETAPRCLAALRQLLASPAAGSKG</sequence>
<protein>
    <submittedName>
        <fullName evidence="3">Alpha/beta hydrolase</fullName>
    </submittedName>
</protein>
<dbReference type="InterPro" id="IPR029058">
    <property type="entry name" value="AB_hydrolase_fold"/>
</dbReference>
<dbReference type="SUPFAM" id="SSF53474">
    <property type="entry name" value="alpha/beta-Hydrolases"/>
    <property type="match status" value="1"/>
</dbReference>
<organism evidence="3 4">
    <name type="scientific">Hymenobacter ginsengisoli</name>
    <dbReference type="NCBI Taxonomy" id="1051626"/>
    <lineage>
        <taxon>Bacteria</taxon>
        <taxon>Pseudomonadati</taxon>
        <taxon>Bacteroidota</taxon>
        <taxon>Cytophagia</taxon>
        <taxon>Cytophagales</taxon>
        <taxon>Hymenobacteraceae</taxon>
        <taxon>Hymenobacter</taxon>
    </lineage>
</organism>
<dbReference type="RefSeq" id="WP_208131037.1">
    <property type="nucleotide sequence ID" value="NZ_BAABGQ010000008.1"/>
</dbReference>
<gene>
    <name evidence="3" type="ORF">GCM10023172_32840</name>
</gene>
<feature type="signal peptide" evidence="1">
    <location>
        <begin position="1"/>
        <end position="18"/>
    </location>
</feature>
<proteinExistence type="predicted"/>
<reference evidence="4" key="1">
    <citation type="journal article" date="2019" name="Int. J. Syst. Evol. Microbiol.">
        <title>The Global Catalogue of Microorganisms (GCM) 10K type strain sequencing project: providing services to taxonomists for standard genome sequencing and annotation.</title>
        <authorList>
            <consortium name="The Broad Institute Genomics Platform"/>
            <consortium name="The Broad Institute Genome Sequencing Center for Infectious Disease"/>
            <person name="Wu L."/>
            <person name="Ma J."/>
        </authorList>
    </citation>
    <scope>NUCLEOTIDE SEQUENCE [LARGE SCALE GENOMIC DNA]</scope>
    <source>
        <strain evidence="4">JCM 17841</strain>
    </source>
</reference>
<evidence type="ECO:0000313" key="4">
    <source>
        <dbReference type="Proteomes" id="UP001501243"/>
    </source>
</evidence>
<comment type="caution">
    <text evidence="3">The sequence shown here is derived from an EMBL/GenBank/DDBJ whole genome shotgun (WGS) entry which is preliminary data.</text>
</comment>
<dbReference type="PANTHER" id="PTHR12277">
    <property type="entry name" value="ALPHA/BETA HYDROLASE DOMAIN-CONTAINING PROTEIN"/>
    <property type="match status" value="1"/>
</dbReference>
<dbReference type="EMBL" id="BAABGQ010000008">
    <property type="protein sequence ID" value="GAA4505279.1"/>
    <property type="molecule type" value="Genomic_DNA"/>
</dbReference>
<keyword evidence="1" id="KW-0732">Signal</keyword>
<name>A0ABP8QKP8_9BACT</name>
<dbReference type="Proteomes" id="UP001501243">
    <property type="component" value="Unassembled WGS sequence"/>
</dbReference>
<feature type="chain" id="PRO_5046535350" evidence="1">
    <location>
        <begin position="19"/>
        <end position="280"/>
    </location>
</feature>
<accession>A0ABP8QKP8</accession>